<evidence type="ECO:0000313" key="6">
    <source>
        <dbReference type="Proteomes" id="UP000823388"/>
    </source>
</evidence>
<evidence type="ECO:0000259" key="4">
    <source>
        <dbReference type="PROSITE" id="PS50948"/>
    </source>
</evidence>
<keyword evidence="3" id="KW-0472">Membrane</keyword>
<proteinExistence type="predicted"/>
<dbReference type="SMART" id="SM00473">
    <property type="entry name" value="PAN_AP"/>
    <property type="match status" value="1"/>
</dbReference>
<gene>
    <name evidence="5" type="ORF">PVAP13_7KG262610</name>
</gene>
<dbReference type="PROSITE" id="PS50948">
    <property type="entry name" value="PAN"/>
    <property type="match status" value="1"/>
</dbReference>
<comment type="caution">
    <text evidence="5">The sequence shown here is derived from an EMBL/GenBank/DDBJ whole genome shotgun (WGS) entry which is preliminary data.</text>
</comment>
<dbReference type="PANTHER" id="PTHR32444:SF236">
    <property type="entry name" value="D-MANNOSE BINDING LECTIN FAMILY PROTEIN, EXPRESSED"/>
    <property type="match status" value="1"/>
</dbReference>
<dbReference type="Gene3D" id="3.50.4.10">
    <property type="entry name" value="Hepatocyte Growth Factor"/>
    <property type="match status" value="1"/>
</dbReference>
<feature type="transmembrane region" description="Helical" evidence="3">
    <location>
        <begin position="348"/>
        <end position="368"/>
    </location>
</feature>
<protein>
    <recommendedName>
        <fullName evidence="4">Apple domain-containing protein</fullName>
    </recommendedName>
</protein>
<organism evidence="5 6">
    <name type="scientific">Panicum virgatum</name>
    <name type="common">Blackwell switchgrass</name>
    <dbReference type="NCBI Taxonomy" id="38727"/>
    <lineage>
        <taxon>Eukaryota</taxon>
        <taxon>Viridiplantae</taxon>
        <taxon>Streptophyta</taxon>
        <taxon>Embryophyta</taxon>
        <taxon>Tracheophyta</taxon>
        <taxon>Spermatophyta</taxon>
        <taxon>Magnoliopsida</taxon>
        <taxon>Liliopsida</taxon>
        <taxon>Poales</taxon>
        <taxon>Poaceae</taxon>
        <taxon>PACMAD clade</taxon>
        <taxon>Panicoideae</taxon>
        <taxon>Panicodae</taxon>
        <taxon>Paniceae</taxon>
        <taxon>Panicinae</taxon>
        <taxon>Panicum</taxon>
        <taxon>Panicum sect. Hiantes</taxon>
    </lineage>
</organism>
<keyword evidence="3" id="KW-1133">Transmembrane helix</keyword>
<evidence type="ECO:0000256" key="2">
    <source>
        <dbReference type="ARBA" id="ARBA00023157"/>
    </source>
</evidence>
<evidence type="ECO:0000313" key="5">
    <source>
        <dbReference type="EMBL" id="KAG2575034.1"/>
    </source>
</evidence>
<feature type="domain" description="Apple" evidence="4">
    <location>
        <begin position="111"/>
        <end position="198"/>
    </location>
</feature>
<dbReference type="Pfam" id="PF00954">
    <property type="entry name" value="S_locus_glycop"/>
    <property type="match status" value="1"/>
</dbReference>
<name>A0A8T0QPS5_PANVG</name>
<reference evidence="5" key="1">
    <citation type="submission" date="2020-05" db="EMBL/GenBank/DDBJ databases">
        <title>WGS assembly of Panicum virgatum.</title>
        <authorList>
            <person name="Lovell J.T."/>
            <person name="Jenkins J."/>
            <person name="Shu S."/>
            <person name="Juenger T.E."/>
            <person name="Schmutz J."/>
        </authorList>
    </citation>
    <scope>NUCLEOTIDE SEQUENCE</scope>
    <source>
        <strain evidence="5">AP13</strain>
    </source>
</reference>
<dbReference type="GO" id="GO:0048544">
    <property type="term" value="P:recognition of pollen"/>
    <property type="evidence" value="ECO:0007669"/>
    <property type="project" value="InterPro"/>
</dbReference>
<dbReference type="InterPro" id="IPR000858">
    <property type="entry name" value="S_locus_glycoprot_dom"/>
</dbReference>
<dbReference type="Pfam" id="PF08276">
    <property type="entry name" value="PAN_2"/>
    <property type="match status" value="1"/>
</dbReference>
<dbReference type="EMBL" id="CM029049">
    <property type="protein sequence ID" value="KAG2575034.1"/>
    <property type="molecule type" value="Genomic_DNA"/>
</dbReference>
<keyword evidence="6" id="KW-1185">Reference proteome</keyword>
<dbReference type="InterPro" id="IPR003609">
    <property type="entry name" value="Pan_app"/>
</dbReference>
<keyword evidence="1" id="KW-0732">Signal</keyword>
<evidence type="ECO:0000256" key="1">
    <source>
        <dbReference type="ARBA" id="ARBA00022729"/>
    </source>
</evidence>
<dbReference type="CDD" id="cd01098">
    <property type="entry name" value="PAN_AP_plant"/>
    <property type="match status" value="1"/>
</dbReference>
<evidence type="ECO:0000256" key="3">
    <source>
        <dbReference type="SAM" id="Phobius"/>
    </source>
</evidence>
<accession>A0A8T0QPS5</accession>
<keyword evidence="2" id="KW-1015">Disulfide bond</keyword>
<dbReference type="AlphaFoldDB" id="A0A8T0QPS5"/>
<keyword evidence="3" id="KW-0812">Transmembrane</keyword>
<dbReference type="PANTHER" id="PTHR32444">
    <property type="entry name" value="BULB-TYPE LECTIN DOMAIN-CONTAINING PROTEIN"/>
    <property type="match status" value="1"/>
</dbReference>
<feature type="transmembrane region" description="Helical" evidence="3">
    <location>
        <begin position="256"/>
        <end position="278"/>
    </location>
</feature>
<sequence length="369" mass="39716">MEYEMVMSPHETTCSYIVKPGGPLTYVVLLDTGVVRHLVWDANAGAWQTYFQGPRDVCDTYRKCGAFGLCDAGAASTSFCSCLRGFGPASPAAWDSRDTSRGCRRNVKLDCGGDGATTTDGFLLLPGVKLPDAHNVSVDRSITLEECRARCLANCSRVACAAADIRGGDVRSGCAMWTDEIIDLRYVDHGQDLYLRLAKSELPPPAAPRAFPTAPVVGASVTVVVVIVLVLVLTVIRRRKGPTISGNKLQPWSRCLFFPVLLFFFSLIVSSFIFNTAYANIHSTLDAPGARSCALSFPCIEHQQSPAHSVTSSSAPAPIVPYVDLLTLREATGYFSESNIIGRGGFGVVYEVCVLPLFLLFLGSAINLS</sequence>
<dbReference type="Gene3D" id="3.30.200.20">
    <property type="entry name" value="Phosphorylase Kinase, domain 1"/>
    <property type="match status" value="1"/>
</dbReference>
<dbReference type="Proteomes" id="UP000823388">
    <property type="component" value="Chromosome 7K"/>
</dbReference>
<feature type="transmembrane region" description="Helical" evidence="3">
    <location>
        <begin position="216"/>
        <end position="236"/>
    </location>
</feature>